<dbReference type="PANTHER" id="PTHR37841:SF1">
    <property type="entry name" value="DUF3298 DOMAIN-CONTAINING PROTEIN"/>
    <property type="match status" value="1"/>
</dbReference>
<organism evidence="2 3">
    <name type="scientific">Sphingobacterium kitahiroshimense</name>
    <dbReference type="NCBI Taxonomy" id="470446"/>
    <lineage>
        <taxon>Bacteria</taxon>
        <taxon>Pseudomonadati</taxon>
        <taxon>Bacteroidota</taxon>
        <taxon>Sphingobacteriia</taxon>
        <taxon>Sphingobacteriales</taxon>
        <taxon>Sphingobacteriaceae</taxon>
        <taxon>Sphingobacterium</taxon>
    </lineage>
</organism>
<feature type="signal peptide" evidence="1">
    <location>
        <begin position="1"/>
        <end position="23"/>
    </location>
</feature>
<protein>
    <submittedName>
        <fullName evidence="2">WG repeat-containing protein</fullName>
    </submittedName>
</protein>
<evidence type="ECO:0000313" key="2">
    <source>
        <dbReference type="EMBL" id="MEN5379318.1"/>
    </source>
</evidence>
<dbReference type="EMBL" id="JBDJNQ010000009">
    <property type="protein sequence ID" value="MEN5379318.1"/>
    <property type="molecule type" value="Genomic_DNA"/>
</dbReference>
<evidence type="ECO:0000256" key="1">
    <source>
        <dbReference type="SAM" id="SignalP"/>
    </source>
</evidence>
<evidence type="ECO:0000313" key="3">
    <source>
        <dbReference type="Proteomes" id="UP001409291"/>
    </source>
</evidence>
<proteinExistence type="predicted"/>
<dbReference type="Proteomes" id="UP001409291">
    <property type="component" value="Unassembled WGS sequence"/>
</dbReference>
<keyword evidence="3" id="KW-1185">Reference proteome</keyword>
<keyword evidence="1" id="KW-0732">Signal</keyword>
<dbReference type="InterPro" id="IPR032774">
    <property type="entry name" value="WG_beta_rep"/>
</dbReference>
<dbReference type="PANTHER" id="PTHR37841">
    <property type="entry name" value="GLR2918 PROTEIN"/>
    <property type="match status" value="1"/>
</dbReference>
<dbReference type="RefSeq" id="WP_132767698.1">
    <property type="nucleotide sequence ID" value="NZ_JAOQNK010000001.1"/>
</dbReference>
<name>A0ABV0BYG9_9SPHI</name>
<accession>A0ABV0BYG9</accession>
<dbReference type="Pfam" id="PF14903">
    <property type="entry name" value="WG_beta_rep"/>
    <property type="match status" value="4"/>
</dbReference>
<gene>
    <name evidence="2" type="ORF">ABE541_18780</name>
</gene>
<feature type="chain" id="PRO_5046199798" evidence="1">
    <location>
        <begin position="24"/>
        <end position="767"/>
    </location>
</feature>
<comment type="caution">
    <text evidence="2">The sequence shown here is derived from an EMBL/GenBank/DDBJ whole genome shotgun (WGS) entry which is preliminary data.</text>
</comment>
<sequence>MKHILIFSLLLSTVLGFSQTVQTADAIGFGGSMSPLVKVKKDRKEYFYHLDGNHFIDDVEEHDADLFVVVKKGHYGVLNDKGNMVVPIDYDEIELATEYEGQWYAGIPYDYKYIILKKDGKTGVADDKGNIIIPLEFQNTTVINKNSIGIAKNNLWGWASASDGKLVHEPEYEYITKFFSDEYVEVRTADKSGLAKASGQVIIPVEYDDYLRYIVGGQQTYIEGTKNKQLYLMDTTGTILLSGNTDYKAIKGSKLLIFKQKDLFGVIDPTTQKVIVSPAFESLDPFIRNLGIAKKSGKYGVVDMQGKTLLDFQFEEIRFLAANGHHKYDTGSDALTEKMLARKPPEDVRLKLIYEQQINQAPYFIEVTKAGKKGLYSWNGKTIIPCGKYKNIQFHYYRGKSFFLVDSELKSGIVDETGTEILPVQYTFNDSYQYSKEAVQNEFDLANRFIVFSEGKEEGSIALKIGLFDLDQNEIIFAAHEQYITLLNHRFFLLRKLIADYNYEFLLYDIKQRKLRKLGADITDVHVVNDSFLQIETKEGVYQLTTFDGTKIYANPSWKVEGNYHLIRFPNYNKHTLSGFYFGLKKIYAGEGNLFIDTLGQEKRFTGIDQVDCFYDGYAVAAKKIENKEASSGFKYLKGMIDLEGKTVVPFEYNEVYAAGADAEMLVFARKDSQMLVRRDGTVILGAEYHDIETSSAYPNFTFAKGSKYGLADWAGNILVAPLYDDIRRNYEGDQKTWPLLVKEGDWYYFVGKDGQKYSIKAKECSY</sequence>
<reference evidence="2 3" key="1">
    <citation type="submission" date="2024-04" db="EMBL/GenBank/DDBJ databases">
        <title>WGS of bacteria from Torrens River.</title>
        <authorList>
            <person name="Wyrsch E.R."/>
            <person name="Drigo B."/>
        </authorList>
    </citation>
    <scope>NUCLEOTIDE SEQUENCE [LARGE SCALE GENOMIC DNA]</scope>
    <source>
        <strain evidence="2 3">TWI391</strain>
    </source>
</reference>